<dbReference type="GeneTree" id="ENSGT00940000162277"/>
<dbReference type="InterPro" id="IPR004875">
    <property type="entry name" value="DDE_SF_endonuclease_dom"/>
</dbReference>
<dbReference type="Pfam" id="PF04218">
    <property type="entry name" value="CENP-B_N"/>
    <property type="match status" value="1"/>
</dbReference>
<reference evidence="4" key="1">
    <citation type="submission" date="2025-08" db="UniProtKB">
        <authorList>
            <consortium name="Ensembl"/>
        </authorList>
    </citation>
    <scope>IDENTIFICATION</scope>
</reference>
<feature type="domain" description="DDE-1" evidence="2">
    <location>
        <begin position="146"/>
        <end position="322"/>
    </location>
</feature>
<name>A0A7M4FQZ8_CROPO</name>
<dbReference type="GO" id="GO:0003677">
    <property type="term" value="F:DNA binding"/>
    <property type="evidence" value="ECO:0007669"/>
    <property type="project" value="InterPro"/>
</dbReference>
<dbReference type="Proteomes" id="UP000594220">
    <property type="component" value="Unplaced"/>
</dbReference>
<evidence type="ECO:0000313" key="4">
    <source>
        <dbReference type="Ensembl" id="ENSCPRP00005001586.1"/>
    </source>
</evidence>
<reference evidence="4" key="2">
    <citation type="submission" date="2025-09" db="UniProtKB">
        <authorList>
            <consortium name="Ensembl"/>
        </authorList>
    </citation>
    <scope>IDENTIFICATION</scope>
</reference>
<organism evidence="4 5">
    <name type="scientific">Crocodylus porosus</name>
    <name type="common">Saltwater crocodile</name>
    <name type="synonym">Estuarine crocodile</name>
    <dbReference type="NCBI Taxonomy" id="8502"/>
    <lineage>
        <taxon>Eukaryota</taxon>
        <taxon>Metazoa</taxon>
        <taxon>Chordata</taxon>
        <taxon>Craniata</taxon>
        <taxon>Vertebrata</taxon>
        <taxon>Euteleostomi</taxon>
        <taxon>Archelosauria</taxon>
        <taxon>Archosauria</taxon>
        <taxon>Crocodylia</taxon>
        <taxon>Longirostres</taxon>
        <taxon>Crocodylidae</taxon>
        <taxon>Crocodylus</taxon>
    </lineage>
</organism>
<dbReference type="Pfam" id="PF03184">
    <property type="entry name" value="DDE_1"/>
    <property type="match status" value="1"/>
</dbReference>
<evidence type="ECO:0000259" key="2">
    <source>
        <dbReference type="Pfam" id="PF03184"/>
    </source>
</evidence>
<keyword evidence="5" id="KW-1185">Reference proteome</keyword>
<evidence type="ECO:0008006" key="6">
    <source>
        <dbReference type="Google" id="ProtNLM"/>
    </source>
</evidence>
<dbReference type="GO" id="GO:0005634">
    <property type="term" value="C:nucleus"/>
    <property type="evidence" value="ECO:0007669"/>
    <property type="project" value="TreeGrafter"/>
</dbReference>
<evidence type="ECO:0000313" key="5">
    <source>
        <dbReference type="Proteomes" id="UP000594220"/>
    </source>
</evidence>
<dbReference type="Ensembl" id="ENSCPRT00005001861.1">
    <property type="protein sequence ID" value="ENSCPRP00005001586.1"/>
    <property type="gene ID" value="ENSCPRG00005001197.1"/>
</dbReference>
<protein>
    <recommendedName>
        <fullName evidence="6">DDE-1 domain-containing protein</fullName>
    </recommendedName>
</protein>
<dbReference type="PANTHER" id="PTHR19303">
    <property type="entry name" value="TRANSPOSON"/>
    <property type="match status" value="1"/>
</dbReference>
<dbReference type="AlphaFoldDB" id="A0A7M4FQZ8"/>
<dbReference type="InterPro" id="IPR007889">
    <property type="entry name" value="HTH_Psq"/>
</dbReference>
<evidence type="ECO:0000256" key="1">
    <source>
        <dbReference type="SAM" id="MobiDB-lite"/>
    </source>
</evidence>
<proteinExistence type="predicted"/>
<dbReference type="PANTHER" id="PTHR19303:SF11">
    <property type="entry name" value="JERKY PROTEIN HOMOLOG"/>
    <property type="match status" value="1"/>
</dbReference>
<evidence type="ECO:0000259" key="3">
    <source>
        <dbReference type="Pfam" id="PF04218"/>
    </source>
</evidence>
<dbReference type="InterPro" id="IPR050863">
    <property type="entry name" value="CenT-Element_Derived"/>
</dbReference>
<feature type="domain" description="HTH psq-type" evidence="3">
    <location>
        <begin position="7"/>
        <end position="51"/>
    </location>
</feature>
<dbReference type="OMA" id="TILMCAN"/>
<accession>A0A7M4FQZ8</accession>
<sequence>MLGGQKQKCVVLMITQKLDIIKCLEKEEDRNRLMQEFSVGSSMIYNVKTSKNLASCNIEILRVGLTPQGNNKRLYEWFALKCLEGAPIAEALMCLEEEKSGDHEAAEKYCEFSQELVVEHGIIPQQIYNADETGEVGAAGFNQSNDHLTILMCANAAGTHRFKLLVVEKFRRPIAFKGVIYLPVEYKAQPNAWMDKEIFLHSFHHVFVPAVKEHLKKLGKPEDTKVILILDNCEAHPPETELVSGNIFTIILPTNVTSLIQPMDQGIIENLKSTYRGDFRRKLLNYEGSLQEFQSQYTIKDAIFNVACAWCSVKSTTLRKAWRKLWAAVMFGEGSSDEEEFAGFSVRQKEESLKEILDVLQNADSTNPLTKLKDTEFEEWVNIDQDLDVAQTLTDAEIIEKVVHPDRSTAPEQDSEEDHSEETKVAWATAAQCLETFLKCAEQQSSYSAQEVMQLHVVHNNYLKKSK</sequence>
<feature type="region of interest" description="Disordered" evidence="1">
    <location>
        <begin position="403"/>
        <end position="423"/>
    </location>
</feature>